<evidence type="ECO:0000256" key="1">
    <source>
        <dbReference type="SAM" id="MobiDB-lite"/>
    </source>
</evidence>
<dbReference type="EMBL" id="HG710323">
    <property type="protein sequence ID" value="CDJ46207.1"/>
    <property type="molecule type" value="Genomic_DNA"/>
</dbReference>
<evidence type="ECO:0000313" key="3">
    <source>
        <dbReference type="Proteomes" id="UP000030750"/>
    </source>
</evidence>
<dbReference type="Proteomes" id="UP000030750">
    <property type="component" value="Unassembled WGS sequence"/>
</dbReference>
<evidence type="ECO:0000313" key="2">
    <source>
        <dbReference type="EMBL" id="CDJ46207.1"/>
    </source>
</evidence>
<feature type="region of interest" description="Disordered" evidence="1">
    <location>
        <begin position="494"/>
        <end position="533"/>
    </location>
</feature>
<name>U6L714_9EIME</name>
<proteinExistence type="predicted"/>
<feature type="compositionally biased region" description="Low complexity" evidence="1">
    <location>
        <begin position="500"/>
        <end position="516"/>
    </location>
</feature>
<gene>
    <name evidence="2" type="ORF">EBH_0011210</name>
</gene>
<feature type="region of interest" description="Disordered" evidence="1">
    <location>
        <begin position="712"/>
        <end position="747"/>
    </location>
</feature>
<reference evidence="2" key="2">
    <citation type="submission" date="2013-10" db="EMBL/GenBank/DDBJ databases">
        <authorList>
            <person name="Aslett M."/>
        </authorList>
    </citation>
    <scope>NUCLEOTIDE SEQUENCE [LARGE SCALE GENOMIC DNA]</scope>
    <source>
        <strain evidence="2">Houghton</strain>
    </source>
</reference>
<keyword evidence="3" id="KW-1185">Reference proteome</keyword>
<dbReference type="AlphaFoldDB" id="U6L714"/>
<accession>U6L714</accession>
<reference evidence="2" key="1">
    <citation type="submission" date="2013-10" db="EMBL/GenBank/DDBJ databases">
        <title>Genomic analysis of the causative agents of coccidiosis in chickens.</title>
        <authorList>
            <person name="Reid A.J."/>
            <person name="Blake D."/>
            <person name="Billington K."/>
            <person name="Browne H."/>
            <person name="Dunn M."/>
            <person name="Hung S."/>
            <person name="Kawahara F."/>
            <person name="Miranda-Saavedra D."/>
            <person name="Mourier T."/>
            <person name="Nagra H."/>
            <person name="Otto T.D."/>
            <person name="Rawlings N."/>
            <person name="Sanchez A."/>
            <person name="Sanders M."/>
            <person name="Subramaniam C."/>
            <person name="Tay Y."/>
            <person name="Dear P."/>
            <person name="Doerig C."/>
            <person name="Gruber A."/>
            <person name="Parkinson J."/>
            <person name="Shirley M."/>
            <person name="Wan K.L."/>
            <person name="Berriman M."/>
            <person name="Tomley F."/>
            <person name="Pain A."/>
        </authorList>
    </citation>
    <scope>NUCLEOTIDE SEQUENCE [LARGE SCALE GENOMIC DNA]</scope>
    <source>
        <strain evidence="2">Houghton</strain>
    </source>
</reference>
<feature type="compositionally biased region" description="Basic and acidic residues" evidence="1">
    <location>
        <begin position="519"/>
        <end position="532"/>
    </location>
</feature>
<feature type="region of interest" description="Disordered" evidence="1">
    <location>
        <begin position="561"/>
        <end position="599"/>
    </location>
</feature>
<organism evidence="2 3">
    <name type="scientific">Eimeria brunetti</name>
    <dbReference type="NCBI Taxonomy" id="51314"/>
    <lineage>
        <taxon>Eukaryota</taxon>
        <taxon>Sar</taxon>
        <taxon>Alveolata</taxon>
        <taxon>Apicomplexa</taxon>
        <taxon>Conoidasida</taxon>
        <taxon>Coccidia</taxon>
        <taxon>Eucoccidiorida</taxon>
        <taxon>Eimeriorina</taxon>
        <taxon>Eimeriidae</taxon>
        <taxon>Eimeria</taxon>
    </lineage>
</organism>
<protein>
    <submittedName>
        <fullName evidence="2">Uncharacterized protein</fullName>
    </submittedName>
</protein>
<dbReference type="OrthoDB" id="348014at2759"/>
<sequence>MGLHSQPIQEDVLFSFDSVEKGMVSDSKYRTKFDCDKGGACVPRPSKKKSSFVSSVHLLGVTFTSLSIVYVLLRCFESTGEIPRVAPLTRSLAAGGGRECYGVGNDGENEEDEEDATREAFWAAGLEDPAAEQSARGLYGHLRWHTGGPVRWPSMLTTTDEEITTTGAGLQEEGQGFFSGKGVGPATSVQEFHAADLHDADPPEPPRGQEVPESPLRKTRPPQVKGTGKQWSKESRRTEIRGVELREGEQWEMWEARNLPPFAEKQVVHLLHRMMYSASLCRRLLPRLTQSQRLRLSREVVRLLSLQLGAFSLVKGVLQELRVKLGDILVVLAGDALKRGGNDNNLEEYRKNLKALQSLIQELKNPRPPTERNSPYTYRAKMISLLRTATEVVIYVEGVLEGLYMYEPLNGCKPPSELVSQQISILWKLFEAHCEHIARDTGLRHYIIACQKTIGMRPLLAQRHLGLSLQDLPPMKHLVDGIHRIVEAAGGLIQLPPQPTSTHQSPPPSLSTLTQQEPALHEPAGEERRHTQQQELFVPASQPSPITTSMALHTMQATVPHTLPTQPHTSSHSPTTSSGQTRYAPRNAEGRSQQSQSLQSVLRLPVPVMHPPPPGFNGELQRPQHVSDINGKLPTGLPPAYASGHGGGGAAVLPQLATPQDSLLIRRPYPQQLGPVFVGAPAYVEVPRHPSPYRHSTSDNRTQFPLLPVAARRTQQPSGDTPSFDSETAPHGDSHQQEAEPVEEVQGLLAELLKGGVDPDYISGRKRP</sequence>
<feature type="region of interest" description="Disordered" evidence="1">
    <location>
        <begin position="197"/>
        <end position="237"/>
    </location>
</feature>
<feature type="compositionally biased region" description="Basic and acidic residues" evidence="1">
    <location>
        <begin position="728"/>
        <end position="738"/>
    </location>
</feature>
<feature type="compositionally biased region" description="Low complexity" evidence="1">
    <location>
        <begin position="561"/>
        <end position="578"/>
    </location>
</feature>
<feature type="compositionally biased region" description="Polar residues" evidence="1">
    <location>
        <begin position="713"/>
        <end position="726"/>
    </location>
</feature>
<dbReference type="VEuPathDB" id="ToxoDB:EBH_0011210"/>